<evidence type="ECO:0000256" key="2">
    <source>
        <dbReference type="SAM" id="MobiDB-lite"/>
    </source>
</evidence>
<dbReference type="EMBL" id="CP154858">
    <property type="protein sequence ID" value="XDT72631.1"/>
    <property type="molecule type" value="Genomic_DNA"/>
</dbReference>
<evidence type="ECO:0000256" key="1">
    <source>
        <dbReference type="SAM" id="Coils"/>
    </source>
</evidence>
<dbReference type="PANTHER" id="PTHR33678:SF1">
    <property type="entry name" value="BLL1576 PROTEIN"/>
    <property type="match status" value="1"/>
</dbReference>
<dbReference type="AlphaFoldDB" id="A0AB39UXY0"/>
<keyword evidence="1" id="KW-0175">Coiled coil</keyword>
<feature type="domain" description="Transposase IS66 central" evidence="3">
    <location>
        <begin position="189"/>
        <end position="344"/>
    </location>
</feature>
<dbReference type="PANTHER" id="PTHR33678">
    <property type="entry name" value="BLL1576 PROTEIN"/>
    <property type="match status" value="1"/>
</dbReference>
<dbReference type="NCBIfam" id="NF033517">
    <property type="entry name" value="transpos_IS66"/>
    <property type="match status" value="1"/>
</dbReference>
<evidence type="ECO:0000259" key="4">
    <source>
        <dbReference type="Pfam" id="PF13005"/>
    </source>
</evidence>
<feature type="domain" description="Transposase IS66 zinc-finger binding" evidence="4">
    <location>
        <begin position="130"/>
        <end position="173"/>
    </location>
</feature>
<dbReference type="RefSeq" id="WP_369601635.1">
    <property type="nucleotide sequence ID" value="NZ_CP154858.1"/>
</dbReference>
<feature type="region of interest" description="Disordered" evidence="2">
    <location>
        <begin position="89"/>
        <end position="113"/>
    </location>
</feature>
<name>A0AB39UXY0_9GAMM</name>
<feature type="domain" description="Transposase TnpC homeodomain" evidence="5">
    <location>
        <begin position="51"/>
        <end position="122"/>
    </location>
</feature>
<dbReference type="Pfam" id="PF03050">
    <property type="entry name" value="DDE_Tnp_IS66"/>
    <property type="match status" value="1"/>
</dbReference>
<dbReference type="Pfam" id="PF13007">
    <property type="entry name" value="LZ_Tnp_IS66"/>
    <property type="match status" value="1"/>
</dbReference>
<evidence type="ECO:0000313" key="6">
    <source>
        <dbReference type="EMBL" id="XDT72631.1"/>
    </source>
</evidence>
<feature type="coiled-coil region" evidence="1">
    <location>
        <begin position="13"/>
        <end position="54"/>
    </location>
</feature>
<dbReference type="InterPro" id="IPR052344">
    <property type="entry name" value="Transposase-related"/>
</dbReference>
<dbReference type="InterPro" id="IPR024463">
    <property type="entry name" value="Transposase_TnpC_homeodom"/>
</dbReference>
<accession>A0AB39UXY0</accession>
<evidence type="ECO:0000259" key="3">
    <source>
        <dbReference type="Pfam" id="PF03050"/>
    </source>
</evidence>
<dbReference type="KEGG" id="tcd:AAIA72_01220"/>
<gene>
    <name evidence="6" type="ORF">AAIA72_01220</name>
</gene>
<dbReference type="InterPro" id="IPR004291">
    <property type="entry name" value="Transposase_IS66_central"/>
</dbReference>
<dbReference type="InterPro" id="IPR024474">
    <property type="entry name" value="Znf_dom_IS66"/>
</dbReference>
<reference evidence="6" key="1">
    <citation type="submission" date="2024-05" db="EMBL/GenBank/DDBJ databases">
        <title>Genome sequencing of novel strain.</title>
        <authorList>
            <person name="Ganbat D."/>
            <person name="Ganbat S."/>
            <person name="Lee S.-J."/>
        </authorList>
    </citation>
    <scope>NUCLEOTIDE SEQUENCE</scope>
    <source>
        <strain evidence="6">SMD15-11</strain>
    </source>
</reference>
<dbReference type="Pfam" id="PF13005">
    <property type="entry name" value="zf-IS66"/>
    <property type="match status" value="1"/>
</dbReference>
<protein>
    <submittedName>
        <fullName evidence="6">IS66 family transposase</fullName>
    </submittedName>
</protein>
<proteinExistence type="predicted"/>
<organism evidence="6">
    <name type="scientific">Thermohahella caldifontis</name>
    <dbReference type="NCBI Taxonomy" id="3142973"/>
    <lineage>
        <taxon>Bacteria</taxon>
        <taxon>Pseudomonadati</taxon>
        <taxon>Pseudomonadota</taxon>
        <taxon>Gammaproteobacteria</taxon>
        <taxon>Oceanospirillales</taxon>
        <taxon>Hahellaceae</taxon>
        <taxon>Thermohahella</taxon>
    </lineage>
</organism>
<evidence type="ECO:0000259" key="5">
    <source>
        <dbReference type="Pfam" id="PF13007"/>
    </source>
</evidence>
<sequence length="366" mass="41544">MSESAQPIESIDKRELIALLENQRRALAERERKNTSLEQKNQRLAQRIHFLEEQLRLALSHRYGERSERRTEDPQADLFNEAEELVAAEPDETSGATEVRGHVRRPTSGRQALPEELPREVIEHDLDEADKVCACGCQRQRIGEEVSENLEYLPARLYVQRHVRYKYTCPQCEDGVRTARKPAALIPGSNAGTQLLAFILVAKYQDALPLYRLSRIFERQGIDLPRNTLARWVIQCSEALIPLLGRMEAAMRDVPVILMDETTLQVNREPGRQAGSTSYMWIRRGLSPPDESHPRGRDVTLYHYSPTRSAEVAAGLLSGCRGALMTDGYAGYRAAVTRYGLVHATWNRSRCRSRRRADSEKPSATP</sequence>